<dbReference type="Proteomes" id="UP000009170">
    <property type="component" value="Unassembled WGS sequence"/>
</dbReference>
<feature type="transmembrane region" description="Helical" evidence="2">
    <location>
        <begin position="84"/>
        <end position="106"/>
    </location>
</feature>
<evidence type="ECO:0000313" key="3">
    <source>
        <dbReference type="EMBL" id="CEG00506.1"/>
    </source>
</evidence>
<name>A0A096P8Z0_OSTTA</name>
<comment type="caution">
    <text evidence="3">The sequence shown here is derived from an EMBL/GenBank/DDBJ whole genome shotgun (WGS) entry which is preliminary data.</text>
</comment>
<keyword evidence="2" id="KW-0472">Membrane</keyword>
<evidence type="ECO:0000313" key="4">
    <source>
        <dbReference type="Proteomes" id="UP000009170"/>
    </source>
</evidence>
<dbReference type="InParanoid" id="A0A096P8Z0"/>
<accession>A0A096P8Z0</accession>
<dbReference type="GeneID" id="34946506"/>
<feature type="compositionally biased region" description="Low complexity" evidence="1">
    <location>
        <begin position="1"/>
        <end position="17"/>
    </location>
</feature>
<dbReference type="RefSeq" id="XP_022840412.1">
    <property type="nucleotide sequence ID" value="XM_022983842.1"/>
</dbReference>
<gene>
    <name evidence="3" type="ORF">OT_ostta17g00320</name>
</gene>
<feature type="compositionally biased region" description="Basic and acidic residues" evidence="1">
    <location>
        <begin position="30"/>
        <end position="39"/>
    </location>
</feature>
<reference evidence="4" key="1">
    <citation type="journal article" date="2006" name="Proc. Natl. Acad. Sci. U.S.A.">
        <title>Genome analysis of the smallest free-living eukaryote Ostreococcus tauri unveils many unique features.</title>
        <authorList>
            <person name="Derelle E."/>
            <person name="Ferraz C."/>
            <person name="Rombauts S."/>
            <person name="Rouze P."/>
            <person name="Worden A.Z."/>
            <person name="Robbens S."/>
            <person name="Partensky F."/>
            <person name="Degroeve S."/>
            <person name="Echeynie S."/>
            <person name="Cooke R."/>
            <person name="Saeys Y."/>
            <person name="Wuyts J."/>
            <person name="Jabbari K."/>
            <person name="Bowler C."/>
            <person name="Panaud O."/>
            <person name="Piegu B."/>
            <person name="Ball S.G."/>
            <person name="Ral J.-P."/>
            <person name="Bouget F.-Y."/>
            <person name="Piganeau G."/>
            <person name="De Baets B."/>
            <person name="Picard A."/>
            <person name="Delseny M."/>
            <person name="Demaille J."/>
            <person name="Van de Peer Y."/>
            <person name="Moreau H."/>
        </authorList>
    </citation>
    <scope>NUCLEOTIDE SEQUENCE [LARGE SCALE GENOMIC DNA]</scope>
    <source>
        <strain evidence="4">OTTH 0595 / CCAP 157/2 / RCC745</strain>
    </source>
</reference>
<dbReference type="OrthoDB" id="498557at2759"/>
<evidence type="ECO:0000256" key="1">
    <source>
        <dbReference type="SAM" id="MobiDB-lite"/>
    </source>
</evidence>
<protein>
    <submittedName>
        <fullName evidence="3">Unnamed product</fullName>
    </submittedName>
</protein>
<proteinExistence type="predicted"/>
<organism evidence="3 4">
    <name type="scientific">Ostreococcus tauri</name>
    <name type="common">Marine green alga</name>
    <dbReference type="NCBI Taxonomy" id="70448"/>
    <lineage>
        <taxon>Eukaryota</taxon>
        <taxon>Viridiplantae</taxon>
        <taxon>Chlorophyta</taxon>
        <taxon>Mamiellophyceae</taxon>
        <taxon>Mamiellales</taxon>
        <taxon>Bathycoccaceae</taxon>
        <taxon>Ostreococcus</taxon>
    </lineage>
</organism>
<keyword evidence="4" id="KW-1185">Reference proteome</keyword>
<evidence type="ECO:0000256" key="2">
    <source>
        <dbReference type="SAM" id="Phobius"/>
    </source>
</evidence>
<dbReference type="EMBL" id="CAID01000017">
    <property type="protein sequence ID" value="CEG00506.1"/>
    <property type="molecule type" value="Genomic_DNA"/>
</dbReference>
<feature type="region of interest" description="Disordered" evidence="1">
    <location>
        <begin position="1"/>
        <end position="77"/>
    </location>
</feature>
<keyword evidence="2" id="KW-1133">Transmembrane helix</keyword>
<dbReference type="KEGG" id="ota:OT_ostta17g00320"/>
<sequence length="133" mass="13741">MALRARLPRARASTTTRARPRRGSTVAPVDRARARARASEDEDGGAPSSTSTGDPFGFGDARNQGPTPIVPGFDTAEGGKVGPVGTAVISLVLFVLFGGSFFFTSVPRGAVEEMARAALADDPNAPTNVVSRV</sequence>
<keyword evidence="2" id="KW-0812">Transmembrane</keyword>
<reference evidence="3 4" key="2">
    <citation type="journal article" date="2014" name="BMC Genomics">
        <title>An improved genome of the model marine alga Ostreococcus tauri unfolds by assessing Illumina de novo assemblies.</title>
        <authorList>
            <person name="Blanc-Mathieu R."/>
            <person name="Verhelst B."/>
            <person name="Derelle E."/>
            <person name="Rombauts S."/>
            <person name="Bouget F.Y."/>
            <person name="Carre I."/>
            <person name="Chateau A."/>
            <person name="Eyre-Walker A."/>
            <person name="Grimsley N."/>
            <person name="Moreau H."/>
            <person name="Piegu B."/>
            <person name="Rivals E."/>
            <person name="Schackwitz W."/>
            <person name="Van de Peer Y."/>
            <person name="Piganeau G."/>
        </authorList>
    </citation>
    <scope>NUCLEOTIDE SEQUENCE [LARGE SCALE GENOMIC DNA]</scope>
    <source>
        <strain evidence="4">OTTH 0595 / CCAP 157/2 / RCC745</strain>
    </source>
</reference>
<dbReference type="AlphaFoldDB" id="A0A096P8Z0"/>